<gene>
    <name evidence="1" type="ORF">RHMOL_Rhmol03G0226900</name>
</gene>
<comment type="caution">
    <text evidence="1">The sequence shown here is derived from an EMBL/GenBank/DDBJ whole genome shotgun (WGS) entry which is preliminary data.</text>
</comment>
<evidence type="ECO:0000313" key="1">
    <source>
        <dbReference type="EMBL" id="KAI8565006.1"/>
    </source>
</evidence>
<keyword evidence="2" id="KW-1185">Reference proteome</keyword>
<proteinExistence type="predicted"/>
<reference evidence="1" key="1">
    <citation type="submission" date="2022-02" db="EMBL/GenBank/DDBJ databases">
        <title>Plant Genome Project.</title>
        <authorList>
            <person name="Zhang R.-G."/>
        </authorList>
    </citation>
    <scope>NUCLEOTIDE SEQUENCE</scope>
    <source>
        <strain evidence="1">AT1</strain>
    </source>
</reference>
<dbReference type="Proteomes" id="UP001062846">
    <property type="component" value="Chromosome 3"/>
</dbReference>
<organism evidence="1 2">
    <name type="scientific">Rhododendron molle</name>
    <name type="common">Chinese azalea</name>
    <name type="synonym">Azalea mollis</name>
    <dbReference type="NCBI Taxonomy" id="49168"/>
    <lineage>
        <taxon>Eukaryota</taxon>
        <taxon>Viridiplantae</taxon>
        <taxon>Streptophyta</taxon>
        <taxon>Embryophyta</taxon>
        <taxon>Tracheophyta</taxon>
        <taxon>Spermatophyta</taxon>
        <taxon>Magnoliopsida</taxon>
        <taxon>eudicotyledons</taxon>
        <taxon>Gunneridae</taxon>
        <taxon>Pentapetalae</taxon>
        <taxon>asterids</taxon>
        <taxon>Ericales</taxon>
        <taxon>Ericaceae</taxon>
        <taxon>Ericoideae</taxon>
        <taxon>Rhodoreae</taxon>
        <taxon>Rhododendron</taxon>
    </lineage>
</organism>
<evidence type="ECO:0000313" key="2">
    <source>
        <dbReference type="Proteomes" id="UP001062846"/>
    </source>
</evidence>
<protein>
    <submittedName>
        <fullName evidence="1">Uncharacterized protein</fullName>
    </submittedName>
</protein>
<name>A0ACC0PIL8_RHOML</name>
<sequence length="101" mass="11316">MFDSMEGFLRSQNNLVVLLIDVDPTWAQKTQAEGEIGGKNRRGANGHIHNIGFPFQLQGDPSITCTEDDYTLLCDENNRTVLNLPSGNYYVQSINYKATHP</sequence>
<accession>A0ACC0PIL8</accession>
<dbReference type="EMBL" id="CM046390">
    <property type="protein sequence ID" value="KAI8565006.1"/>
    <property type="molecule type" value="Genomic_DNA"/>
</dbReference>